<gene>
    <name evidence="2" type="ORF">H4R20_002203</name>
</gene>
<keyword evidence="3" id="KW-1185">Reference proteome</keyword>
<dbReference type="PANTHER" id="PTHR36182:SF1">
    <property type="entry name" value="PROTEIN, PUTATIVE (AFU_ORTHOLOGUE AFUA_6G10930)-RELATED"/>
    <property type="match status" value="1"/>
</dbReference>
<dbReference type="AlphaFoldDB" id="A0A9W8LV86"/>
<evidence type="ECO:0000256" key="1">
    <source>
        <dbReference type="SAM" id="MobiDB-lite"/>
    </source>
</evidence>
<name>A0A9W8LV86_9FUNG</name>
<accession>A0A9W8LV86</accession>
<evidence type="ECO:0000313" key="2">
    <source>
        <dbReference type="EMBL" id="KAJ2805153.1"/>
    </source>
</evidence>
<dbReference type="Proteomes" id="UP001140094">
    <property type="component" value="Unassembled WGS sequence"/>
</dbReference>
<comment type="caution">
    <text evidence="2">The sequence shown here is derived from an EMBL/GenBank/DDBJ whole genome shotgun (WGS) entry which is preliminary data.</text>
</comment>
<evidence type="ECO:0008006" key="4">
    <source>
        <dbReference type="Google" id="ProtNLM"/>
    </source>
</evidence>
<sequence length="430" mass="42354">MLVRQTLGYIVGMALAASANGHVSLKSPCVRYTPFCDSCPELPSGQSLDQNINAPIGTHDSISQPLCKYTTPYSRPAVEWTAGTTVDIEFRDHAAVHGGGHCQFALSYDGGKTFVVIHDELKYCFVGGPSSSNTATQLSYSIPLPADLPSGDKVVFAWAWNNAIGNREFYMNCADVAIKGSGTSFSGPEMLVANYGPDSPYIPEFNGDYETAMDLYNARKTITVNGSGGGGASPGAPGNSTSSPGGYSAEGSSAAPGATSPASDYNASGSGPGAPGAPTSGEGAPGEGSAPGAPTGGEGAPGEGSAPGAPTDTGSNPSGGYSAPGMGSAPGSPDTPTGADTAAPAPEAPTGAGSPGYASGPGGEAEPTSTAPAYNGVAPPSPFSTAPADFPAAGGYASSPVPAAPPVYHARVAPIPAPAPPSAPTTSKCT</sequence>
<dbReference type="OrthoDB" id="2342176at2759"/>
<protein>
    <recommendedName>
        <fullName evidence="4">Chitin-binding type-4 domain-containing protein</fullName>
    </recommendedName>
</protein>
<reference evidence="2" key="1">
    <citation type="submission" date="2022-07" db="EMBL/GenBank/DDBJ databases">
        <title>Phylogenomic reconstructions and comparative analyses of Kickxellomycotina fungi.</title>
        <authorList>
            <person name="Reynolds N.K."/>
            <person name="Stajich J.E."/>
            <person name="Barry K."/>
            <person name="Grigoriev I.V."/>
            <person name="Crous P."/>
            <person name="Smith M.E."/>
        </authorList>
    </citation>
    <scope>NUCLEOTIDE SEQUENCE</scope>
    <source>
        <strain evidence="2">NRRL 1565</strain>
    </source>
</reference>
<feature type="compositionally biased region" description="Low complexity" evidence="1">
    <location>
        <begin position="276"/>
        <end position="293"/>
    </location>
</feature>
<dbReference type="Gene3D" id="2.70.50.70">
    <property type="match status" value="1"/>
</dbReference>
<proteinExistence type="predicted"/>
<feature type="compositionally biased region" description="Low complexity" evidence="1">
    <location>
        <begin position="332"/>
        <end position="358"/>
    </location>
</feature>
<dbReference type="EMBL" id="JANBUO010000319">
    <property type="protein sequence ID" value="KAJ2805153.1"/>
    <property type="molecule type" value="Genomic_DNA"/>
</dbReference>
<feature type="compositionally biased region" description="Low complexity" evidence="1">
    <location>
        <begin position="391"/>
        <end position="401"/>
    </location>
</feature>
<feature type="compositionally biased region" description="Low complexity" evidence="1">
    <location>
        <begin position="234"/>
        <end position="269"/>
    </location>
</feature>
<dbReference type="PANTHER" id="PTHR36182">
    <property type="entry name" value="PROTEIN, PUTATIVE (AFU_ORTHOLOGUE AFUA_6G10930)-RELATED"/>
    <property type="match status" value="1"/>
</dbReference>
<organism evidence="2 3">
    <name type="scientific">Coemansia guatemalensis</name>
    <dbReference type="NCBI Taxonomy" id="2761395"/>
    <lineage>
        <taxon>Eukaryota</taxon>
        <taxon>Fungi</taxon>
        <taxon>Fungi incertae sedis</taxon>
        <taxon>Zoopagomycota</taxon>
        <taxon>Kickxellomycotina</taxon>
        <taxon>Kickxellomycetes</taxon>
        <taxon>Kickxellales</taxon>
        <taxon>Kickxellaceae</taxon>
        <taxon>Coemansia</taxon>
    </lineage>
</organism>
<evidence type="ECO:0000313" key="3">
    <source>
        <dbReference type="Proteomes" id="UP001140094"/>
    </source>
</evidence>
<feature type="region of interest" description="Disordered" evidence="1">
    <location>
        <begin position="227"/>
        <end position="406"/>
    </location>
</feature>